<dbReference type="AlphaFoldDB" id="A0AA88R8Y2"/>
<dbReference type="InterPro" id="IPR001360">
    <property type="entry name" value="Glyco_hydro_1"/>
</dbReference>
<dbReference type="InterPro" id="IPR017853">
    <property type="entry name" value="GH"/>
</dbReference>
<organism evidence="4 5">
    <name type="scientific">Escallonia rubra</name>
    <dbReference type="NCBI Taxonomy" id="112253"/>
    <lineage>
        <taxon>Eukaryota</taxon>
        <taxon>Viridiplantae</taxon>
        <taxon>Streptophyta</taxon>
        <taxon>Embryophyta</taxon>
        <taxon>Tracheophyta</taxon>
        <taxon>Spermatophyta</taxon>
        <taxon>Magnoliopsida</taxon>
        <taxon>eudicotyledons</taxon>
        <taxon>Gunneridae</taxon>
        <taxon>Pentapetalae</taxon>
        <taxon>asterids</taxon>
        <taxon>campanulids</taxon>
        <taxon>Escalloniales</taxon>
        <taxon>Escalloniaceae</taxon>
        <taxon>Escallonia</taxon>
    </lineage>
</organism>
<comment type="similarity">
    <text evidence="1 2">Belongs to the glycosyl hydrolase 1 family.</text>
</comment>
<dbReference type="PANTHER" id="PTHR10353:SF154">
    <property type="entry name" value="BETA-GLUCOSIDASE 9-RELATED"/>
    <property type="match status" value="1"/>
</dbReference>
<evidence type="ECO:0000313" key="5">
    <source>
        <dbReference type="Proteomes" id="UP001187471"/>
    </source>
</evidence>
<dbReference type="Gene3D" id="3.20.20.80">
    <property type="entry name" value="Glycosidases"/>
    <property type="match status" value="2"/>
</dbReference>
<reference evidence="4" key="1">
    <citation type="submission" date="2022-12" db="EMBL/GenBank/DDBJ databases">
        <title>Draft genome assemblies for two species of Escallonia (Escalloniales).</title>
        <authorList>
            <person name="Chanderbali A."/>
            <person name="Dervinis C."/>
            <person name="Anghel I."/>
            <person name="Soltis D."/>
            <person name="Soltis P."/>
            <person name="Zapata F."/>
        </authorList>
    </citation>
    <scope>NUCLEOTIDE SEQUENCE</scope>
    <source>
        <strain evidence="4">UCBG92.1500</strain>
        <tissue evidence="4">Leaf</tissue>
    </source>
</reference>
<keyword evidence="5" id="KW-1185">Reference proteome</keyword>
<protein>
    <recommendedName>
        <fullName evidence="3">DUF4219 domain-containing protein</fullName>
    </recommendedName>
</protein>
<evidence type="ECO:0000259" key="3">
    <source>
        <dbReference type="Pfam" id="PF13961"/>
    </source>
</evidence>
<dbReference type="GO" id="GO:0005975">
    <property type="term" value="P:carbohydrate metabolic process"/>
    <property type="evidence" value="ECO:0007669"/>
    <property type="project" value="InterPro"/>
</dbReference>
<gene>
    <name evidence="4" type="ORF">RJ640_003836</name>
</gene>
<sequence length="391" mass="44401">MVFLVIPGLMYGRALISIARKMRDEYNKAGMEVASEAEPASLLRCLVFLIICLLMVEGAWNLDGKGPSNWDNFSHTDEFKYYADICFSRFGDRVKNWITLNEPWTFAAYGYDSGSMAPGRCSECMHLNCTGGDSATEPYQVTHNLILSHLAAVRLYRRDYEPRQEGRIGITLVAQWYLGPIVNGDYPDIMRELVPDRLPHFTDEQTQELKHSFDFLGMNYYTAFYVNNTPSNPKCVSYSTDSQALTSWSSLPHDSSVEATLDDTDRRDYISDHLCCLHQSIKGIRAEVLMAASSGAFPFPKLVKDNYERWSIQMKTFLGDQDVWEAIEEEYVEPENLACASQAVKKAAKEARVKDQKALSLIQLGVDDNIFLEDCAGHYREKSMGYVGKYF</sequence>
<name>A0AA88R8Y2_9ASTE</name>
<proteinExistence type="inferred from homology"/>
<evidence type="ECO:0000313" key="4">
    <source>
        <dbReference type="EMBL" id="KAK2984277.1"/>
    </source>
</evidence>
<dbReference type="Proteomes" id="UP001187471">
    <property type="component" value="Unassembled WGS sequence"/>
</dbReference>
<dbReference type="SUPFAM" id="SSF51445">
    <property type="entry name" value="(Trans)glycosidases"/>
    <property type="match status" value="1"/>
</dbReference>
<dbReference type="Pfam" id="PF00232">
    <property type="entry name" value="Glyco_hydro_1"/>
    <property type="match status" value="1"/>
</dbReference>
<dbReference type="EMBL" id="JAVXUO010001250">
    <property type="protein sequence ID" value="KAK2984277.1"/>
    <property type="molecule type" value="Genomic_DNA"/>
</dbReference>
<feature type="domain" description="DUF4219" evidence="3">
    <location>
        <begin position="304"/>
        <end position="328"/>
    </location>
</feature>
<comment type="caution">
    <text evidence="4">The sequence shown here is derived from an EMBL/GenBank/DDBJ whole genome shotgun (WGS) entry which is preliminary data.</text>
</comment>
<dbReference type="PANTHER" id="PTHR10353">
    <property type="entry name" value="GLYCOSYL HYDROLASE"/>
    <property type="match status" value="1"/>
</dbReference>
<dbReference type="InterPro" id="IPR025314">
    <property type="entry name" value="DUF4219"/>
</dbReference>
<accession>A0AA88R8Y2</accession>
<evidence type="ECO:0000256" key="2">
    <source>
        <dbReference type="RuleBase" id="RU003690"/>
    </source>
</evidence>
<dbReference type="Pfam" id="PF13961">
    <property type="entry name" value="DUF4219"/>
    <property type="match status" value="1"/>
</dbReference>
<evidence type="ECO:0000256" key="1">
    <source>
        <dbReference type="ARBA" id="ARBA00010838"/>
    </source>
</evidence>
<dbReference type="GO" id="GO:0008422">
    <property type="term" value="F:beta-glucosidase activity"/>
    <property type="evidence" value="ECO:0007669"/>
    <property type="project" value="TreeGrafter"/>
</dbReference>